<feature type="region of interest" description="Disordered" evidence="1">
    <location>
        <begin position="21"/>
        <end position="40"/>
    </location>
</feature>
<comment type="caution">
    <text evidence="2">The sequence shown here is derived from an EMBL/GenBank/DDBJ whole genome shotgun (WGS) entry which is preliminary data.</text>
</comment>
<evidence type="ECO:0000256" key="1">
    <source>
        <dbReference type="SAM" id="MobiDB-lite"/>
    </source>
</evidence>
<feature type="compositionally biased region" description="Polar residues" evidence="1">
    <location>
        <begin position="21"/>
        <end position="37"/>
    </location>
</feature>
<name>A0A1C7N4A6_9FUNG</name>
<dbReference type="Proteomes" id="UP000093000">
    <property type="component" value="Unassembled WGS sequence"/>
</dbReference>
<gene>
    <name evidence="2" type="ORF">A0J61_08059</name>
</gene>
<sequence>MKGVRALVPMGCINFDENAPSSVQDQQKVNQASNSMPDSPMKEVTLQSVTVSHEVLAYYGEPNPLELVDDILDFYEDDEMYLDVKRQYILSADDEFISVSNTQNSEIHQIFRDGNVSHAVIDEIFKRYNKNHRDLPPLNSFNRERTQNKQESVFRPREVDQCSVCHCAFNKFNETHYPSCGGSRSDKHGDSVLKHLQLEVALQLASLFKNETFAKQSKFFGMDCLKNDLQRRLLGQANKKNIVVRGRATQRDIDDDEIEELDTLVQKWVGFLHDNMPPTASNVNMHYLTHLTQWLKAYHLYRTNCKPLERRIQRMKRMIKSTSSTIRNAENVMIDEAYRNFQIRSTINYNKPIEAEKDMRPQFTLKKCLDNFRSIDLSGHLSKHKHVTRKFDSSRLSCYALVQREGETEPAIAEILLLFRNEDINYALVHFYQGVKVSDAVSLEALLVPIAMLQSDTNLDKYFGRMYFFWSNMSRTAVPIEDYHFFFDFEDDNYSASDDDA</sequence>
<reference evidence="2 3" key="1">
    <citation type="submission" date="2016-03" db="EMBL/GenBank/DDBJ databases">
        <title>Choanephora cucurbitarum.</title>
        <authorList>
            <person name="Min B."/>
            <person name="Park H."/>
            <person name="Park J.-H."/>
            <person name="Shin H.-D."/>
            <person name="Choi I.-G."/>
        </authorList>
    </citation>
    <scope>NUCLEOTIDE SEQUENCE [LARGE SCALE GENOMIC DNA]</scope>
    <source>
        <strain evidence="2 3">KUS-F28377</strain>
    </source>
</reference>
<dbReference type="EMBL" id="LUGH01000588">
    <property type="protein sequence ID" value="OBZ83891.1"/>
    <property type="molecule type" value="Genomic_DNA"/>
</dbReference>
<dbReference type="InParanoid" id="A0A1C7N4A6"/>
<dbReference type="AlphaFoldDB" id="A0A1C7N4A6"/>
<keyword evidence="3" id="KW-1185">Reference proteome</keyword>
<accession>A0A1C7N4A6</accession>
<organism evidence="2 3">
    <name type="scientific">Choanephora cucurbitarum</name>
    <dbReference type="NCBI Taxonomy" id="101091"/>
    <lineage>
        <taxon>Eukaryota</taxon>
        <taxon>Fungi</taxon>
        <taxon>Fungi incertae sedis</taxon>
        <taxon>Mucoromycota</taxon>
        <taxon>Mucoromycotina</taxon>
        <taxon>Mucoromycetes</taxon>
        <taxon>Mucorales</taxon>
        <taxon>Mucorineae</taxon>
        <taxon>Choanephoraceae</taxon>
        <taxon>Choanephoroideae</taxon>
        <taxon>Choanephora</taxon>
    </lineage>
</organism>
<protein>
    <submittedName>
        <fullName evidence="2">Uncharacterized protein</fullName>
    </submittedName>
</protein>
<evidence type="ECO:0000313" key="3">
    <source>
        <dbReference type="Proteomes" id="UP000093000"/>
    </source>
</evidence>
<evidence type="ECO:0000313" key="2">
    <source>
        <dbReference type="EMBL" id="OBZ83891.1"/>
    </source>
</evidence>
<proteinExistence type="predicted"/>